<dbReference type="Gene3D" id="1.10.510.10">
    <property type="entry name" value="Transferase(Phosphotransferase) domain 1"/>
    <property type="match status" value="1"/>
</dbReference>
<dbReference type="PANTHER" id="PTHR44329">
    <property type="entry name" value="SERINE/THREONINE-PROTEIN KINASE TNNI3K-RELATED"/>
    <property type="match status" value="1"/>
</dbReference>
<gene>
    <name evidence="6" type="ORF">CVLEPA_LOCUS18912</name>
</gene>
<keyword evidence="1 3" id="KW-0547">Nucleotide-binding</keyword>
<feature type="region of interest" description="Disordered" evidence="4">
    <location>
        <begin position="531"/>
        <end position="558"/>
    </location>
</feature>
<organism evidence="6 7">
    <name type="scientific">Clavelina lepadiformis</name>
    <name type="common">Light-bulb sea squirt</name>
    <name type="synonym">Ascidia lepadiformis</name>
    <dbReference type="NCBI Taxonomy" id="159417"/>
    <lineage>
        <taxon>Eukaryota</taxon>
        <taxon>Metazoa</taxon>
        <taxon>Chordata</taxon>
        <taxon>Tunicata</taxon>
        <taxon>Ascidiacea</taxon>
        <taxon>Aplousobranchia</taxon>
        <taxon>Clavelinidae</taxon>
        <taxon>Clavelina</taxon>
    </lineage>
</organism>
<proteinExistence type="predicted"/>
<dbReference type="SUPFAM" id="SSF52200">
    <property type="entry name" value="Toll/Interleukin receptor TIR domain"/>
    <property type="match status" value="1"/>
</dbReference>
<feature type="binding site" evidence="3">
    <location>
        <position position="44"/>
    </location>
    <ligand>
        <name>ATP</name>
        <dbReference type="ChEBI" id="CHEBI:30616"/>
    </ligand>
</feature>
<reference evidence="6 7" key="1">
    <citation type="submission" date="2024-02" db="EMBL/GenBank/DDBJ databases">
        <authorList>
            <person name="Daric V."/>
            <person name="Darras S."/>
        </authorList>
    </citation>
    <scope>NUCLEOTIDE SEQUENCE [LARGE SCALE GENOMIC DNA]</scope>
</reference>
<dbReference type="SMART" id="SM00220">
    <property type="entry name" value="S_TKc"/>
    <property type="match status" value="1"/>
</dbReference>
<dbReference type="InterPro" id="IPR035897">
    <property type="entry name" value="Toll_tir_struct_dom_sf"/>
</dbReference>
<feature type="domain" description="Protein kinase" evidence="5">
    <location>
        <begin position="16"/>
        <end position="302"/>
    </location>
</feature>
<evidence type="ECO:0000256" key="3">
    <source>
        <dbReference type="PROSITE-ProRule" id="PRU10141"/>
    </source>
</evidence>
<keyword evidence="2 3" id="KW-0067">ATP-binding</keyword>
<evidence type="ECO:0000313" key="7">
    <source>
        <dbReference type="Proteomes" id="UP001642483"/>
    </source>
</evidence>
<comment type="caution">
    <text evidence="6">The sequence shown here is derived from an EMBL/GenBank/DDBJ whole genome shotgun (WGS) entry which is preliminary data.</text>
</comment>
<dbReference type="InterPro" id="IPR051681">
    <property type="entry name" value="Ser/Thr_Kinases-Pseudokinases"/>
</dbReference>
<dbReference type="Proteomes" id="UP001642483">
    <property type="component" value="Unassembled WGS sequence"/>
</dbReference>
<name>A0ABP0G4X0_CLALP</name>
<evidence type="ECO:0000313" key="6">
    <source>
        <dbReference type="EMBL" id="CAK8686876.1"/>
    </source>
</evidence>
<keyword evidence="7" id="KW-1185">Reference proteome</keyword>
<dbReference type="InterPro" id="IPR011009">
    <property type="entry name" value="Kinase-like_dom_sf"/>
</dbReference>
<evidence type="ECO:0000256" key="2">
    <source>
        <dbReference type="ARBA" id="ARBA00022840"/>
    </source>
</evidence>
<dbReference type="Gene3D" id="3.40.50.10140">
    <property type="entry name" value="Toll/interleukin-1 receptor homology (TIR) domain"/>
    <property type="match status" value="1"/>
</dbReference>
<dbReference type="PROSITE" id="PS00107">
    <property type="entry name" value="PROTEIN_KINASE_ATP"/>
    <property type="match status" value="1"/>
</dbReference>
<evidence type="ECO:0000256" key="4">
    <source>
        <dbReference type="SAM" id="MobiDB-lite"/>
    </source>
</evidence>
<dbReference type="InterPro" id="IPR000157">
    <property type="entry name" value="TIR_dom"/>
</dbReference>
<dbReference type="Pfam" id="PF00069">
    <property type="entry name" value="Pkinase"/>
    <property type="match status" value="1"/>
</dbReference>
<accession>A0ABP0G4X0</accession>
<dbReference type="SUPFAM" id="SSF56112">
    <property type="entry name" value="Protein kinase-like (PK-like)"/>
    <property type="match status" value="1"/>
</dbReference>
<dbReference type="InterPro" id="IPR017441">
    <property type="entry name" value="Protein_kinase_ATP_BS"/>
</dbReference>
<protein>
    <recommendedName>
        <fullName evidence="5">Protein kinase domain-containing protein</fullName>
    </recommendedName>
</protein>
<dbReference type="InterPro" id="IPR000719">
    <property type="entry name" value="Prot_kinase_dom"/>
</dbReference>
<dbReference type="PANTHER" id="PTHR44329:SF291">
    <property type="entry name" value="PROTEIN KINASE DOMAIN-CONTAINING PROTEIN"/>
    <property type="match status" value="1"/>
</dbReference>
<dbReference type="Pfam" id="PF13676">
    <property type="entry name" value="TIR_2"/>
    <property type="match status" value="1"/>
</dbReference>
<sequence length="605" mass="68467">MLSLPFYAASSLKTSWDNDDLIGRGRFATVRKCKHDKLGEVAVKCFCVQGSLEKQNETLKEIQREIDILYRLHHKNIVQIVGTTKWANCIGIIMECVDSGNLEDLLMSKHVAEIPWVPRMRFVYEIADALSYLHYYDETKSFVHGDLKPQNILLTSDLVVKIADFGSVNVAMVAGVGNVSVDIAVNTQHTPYYTAPEFLKNLLLKRTAKMDVYSLGMIGYEIITRNPVFHGVPFDLILQSIKDIGQKPEESYLRDIGASLESNPEDLNIFTALKSIVTQCWDFNPESRPDVREVRKLAIGTLRSSSKLQDDYCMDKLKHSTDVPPKTQISVKINLEEFSVPFEKGPKPSPCYIQVGESKSNPVPDQDKTKQHIMLSYNWTDSKAMAHRIYDRLHNAGYSVWIDKEKMKGDIYSKMAQAVKNAYLILMFVSSNYEKSENCRREGSLAADRKKRIIPIKTQSDFEPDDWLSLIIAGKLYYNFGEGSFDEKFKELLKDIGPPLATTKTPSLPQVHYDVINDDAGNSSQAELIRRPKNSNSEGVGGNEPCSSVVTETPPPKRTKCNSIAKVRKWDDTYVRYGFFLPDDQLLNVAPQPLLVGFRDKHESI</sequence>
<dbReference type="PROSITE" id="PS50011">
    <property type="entry name" value="PROTEIN_KINASE_DOM"/>
    <property type="match status" value="1"/>
</dbReference>
<evidence type="ECO:0000256" key="1">
    <source>
        <dbReference type="ARBA" id="ARBA00022741"/>
    </source>
</evidence>
<dbReference type="PROSITE" id="PS00108">
    <property type="entry name" value="PROTEIN_KINASE_ST"/>
    <property type="match status" value="1"/>
</dbReference>
<dbReference type="EMBL" id="CAWYQH010000103">
    <property type="protein sequence ID" value="CAK8686876.1"/>
    <property type="molecule type" value="Genomic_DNA"/>
</dbReference>
<evidence type="ECO:0000259" key="5">
    <source>
        <dbReference type="PROSITE" id="PS50011"/>
    </source>
</evidence>
<dbReference type="InterPro" id="IPR008271">
    <property type="entry name" value="Ser/Thr_kinase_AS"/>
</dbReference>